<dbReference type="EMBL" id="DS989874">
    <property type="protein sequence ID" value="EDX71297.1"/>
    <property type="molecule type" value="Genomic_DNA"/>
</dbReference>
<proteinExistence type="predicted"/>
<dbReference type="OrthoDB" id="503913at2"/>
<feature type="compositionally biased region" description="Polar residues" evidence="1">
    <location>
        <begin position="156"/>
        <end position="176"/>
    </location>
</feature>
<dbReference type="HOGENOM" id="CLU_040142_0_0_3"/>
<feature type="compositionally biased region" description="Polar residues" evidence="1">
    <location>
        <begin position="124"/>
        <end position="133"/>
    </location>
</feature>
<keyword evidence="3" id="KW-1185">Reference proteome</keyword>
<feature type="region of interest" description="Disordered" evidence="1">
    <location>
        <begin position="1"/>
        <end position="27"/>
    </location>
</feature>
<name>B4W3G5_9CYAN</name>
<feature type="region of interest" description="Disordered" evidence="1">
    <location>
        <begin position="257"/>
        <end position="296"/>
    </location>
</feature>
<feature type="compositionally biased region" description="Low complexity" evidence="1">
    <location>
        <begin position="17"/>
        <end position="27"/>
    </location>
</feature>
<dbReference type="STRING" id="118168.MC7420_3412"/>
<evidence type="ECO:0000313" key="2">
    <source>
        <dbReference type="EMBL" id="EDX71297.1"/>
    </source>
</evidence>
<feature type="region of interest" description="Disordered" evidence="1">
    <location>
        <begin position="109"/>
        <end position="240"/>
    </location>
</feature>
<feature type="compositionally biased region" description="Polar residues" evidence="1">
    <location>
        <begin position="188"/>
        <end position="216"/>
    </location>
</feature>
<reference evidence="2 3" key="1">
    <citation type="submission" date="2008-07" db="EMBL/GenBank/DDBJ databases">
        <authorList>
            <person name="Tandeau de Marsac N."/>
            <person name="Ferriera S."/>
            <person name="Johnson J."/>
            <person name="Kravitz S."/>
            <person name="Beeson K."/>
            <person name="Sutton G."/>
            <person name="Rogers Y.-H."/>
            <person name="Friedman R."/>
            <person name="Frazier M."/>
            <person name="Venter J.C."/>
        </authorList>
    </citation>
    <scope>NUCLEOTIDE SEQUENCE [LARGE SCALE GENOMIC DNA]</scope>
    <source>
        <strain evidence="2 3">PCC 7420</strain>
    </source>
</reference>
<accession>B4W3G5</accession>
<sequence>MLPSPQDPERADTPVQSKSSSQASELSGVDTEQMFRLIDSILPFEACLFHQFLPLSLEGKYLKLGIVDTHDSTALDYVRRILAFMNCSLKVEQITANTHTAMLSAYLNQGHRDTAPKRQRSERQQSIPRSEQATLIIDDASLAEDEANQPEPSTPSPQAAAQKHNSTPVASQSQPSDAAHLTEDETTEPQPSTSAANAAKSSQPPTSHEVSQTENEAVQPEESKAAAKTNNNSSASESHPTLIIDDIRQLQDELNQSSEISNHEDSQPSTPTPQPTSQSSNHSPAQPPPLSGKTVSTQTALTPVFQRSLPTKALLPLDVNPVYLSRPIAFLATLAPHQIVEELLGRLLQGGIGRLYFQRQSERGRVVLRQDSSSQSVLDKLSVSVFEDIIIELKRLVNLPLQPITQPKQIESERLYQQESLLLCLRLVPGTHGEEATLQLLRGAPLNFYQQQKVERLGQEAIKLAGQLQHKLNEIRDRSYRYSIPPVETLPTLNQLLHHLDTQLETLMHNPMDQQDN</sequence>
<protein>
    <submittedName>
        <fullName evidence="2">Uncharacterized protein</fullName>
    </submittedName>
</protein>
<gene>
    <name evidence="2" type="ORF">MC7420_3412</name>
</gene>
<dbReference type="AlphaFoldDB" id="B4W3G5"/>
<feature type="compositionally biased region" description="Basic and acidic residues" evidence="1">
    <location>
        <begin position="110"/>
        <end position="123"/>
    </location>
</feature>
<feature type="compositionally biased region" description="Low complexity" evidence="1">
    <location>
        <begin position="226"/>
        <end position="238"/>
    </location>
</feature>
<evidence type="ECO:0000313" key="3">
    <source>
        <dbReference type="Proteomes" id="UP000003835"/>
    </source>
</evidence>
<dbReference type="Proteomes" id="UP000003835">
    <property type="component" value="Unassembled WGS sequence"/>
</dbReference>
<organism evidence="2 3">
    <name type="scientific">Coleofasciculus chthonoplastes PCC 7420</name>
    <dbReference type="NCBI Taxonomy" id="118168"/>
    <lineage>
        <taxon>Bacteria</taxon>
        <taxon>Bacillati</taxon>
        <taxon>Cyanobacteriota</taxon>
        <taxon>Cyanophyceae</taxon>
        <taxon>Coleofasciculales</taxon>
        <taxon>Coleofasciculaceae</taxon>
        <taxon>Coleofasciculus</taxon>
    </lineage>
</organism>
<dbReference type="eggNOG" id="COG2804">
    <property type="taxonomic scope" value="Bacteria"/>
</dbReference>
<dbReference type="RefSeq" id="WP_006105828.1">
    <property type="nucleotide sequence ID" value="NZ_DS989874.1"/>
</dbReference>
<evidence type="ECO:0000256" key="1">
    <source>
        <dbReference type="SAM" id="MobiDB-lite"/>
    </source>
</evidence>